<dbReference type="SUPFAM" id="SSF63411">
    <property type="entry name" value="LuxS/MPP-like metallohydrolase"/>
    <property type="match status" value="2"/>
</dbReference>
<feature type="domain" description="Peptidase M16 N-terminal" evidence="1">
    <location>
        <begin position="34"/>
        <end position="163"/>
    </location>
</feature>
<dbReference type="PANTHER" id="PTHR11851:SF224">
    <property type="entry name" value="PROCESSING PROTEASE"/>
    <property type="match status" value="1"/>
</dbReference>
<dbReference type="InterPro" id="IPR011765">
    <property type="entry name" value="Pept_M16_N"/>
</dbReference>
<accession>A0A1F5VMN9</accession>
<evidence type="ECO:0000259" key="1">
    <source>
        <dbReference type="Pfam" id="PF00675"/>
    </source>
</evidence>
<evidence type="ECO:0008006" key="5">
    <source>
        <dbReference type="Google" id="ProtNLM"/>
    </source>
</evidence>
<reference evidence="3 4" key="1">
    <citation type="journal article" date="2016" name="Nat. Commun.">
        <title>Thousands of microbial genomes shed light on interconnected biogeochemical processes in an aquifer system.</title>
        <authorList>
            <person name="Anantharaman K."/>
            <person name="Brown C.T."/>
            <person name="Hug L.A."/>
            <person name="Sharon I."/>
            <person name="Castelle C.J."/>
            <person name="Probst A.J."/>
            <person name="Thomas B.C."/>
            <person name="Singh A."/>
            <person name="Wilkins M.J."/>
            <person name="Karaoz U."/>
            <person name="Brodie E.L."/>
            <person name="Williams K.H."/>
            <person name="Hubbard S.S."/>
            <person name="Banfield J.F."/>
        </authorList>
    </citation>
    <scope>NUCLEOTIDE SEQUENCE [LARGE SCALE GENOMIC DNA]</scope>
</reference>
<dbReference type="Proteomes" id="UP000178943">
    <property type="component" value="Unassembled WGS sequence"/>
</dbReference>
<evidence type="ECO:0000259" key="2">
    <source>
        <dbReference type="Pfam" id="PF05193"/>
    </source>
</evidence>
<dbReference type="PANTHER" id="PTHR11851">
    <property type="entry name" value="METALLOPROTEASE"/>
    <property type="match status" value="1"/>
</dbReference>
<sequence length="442" mass="50374">MSRKKTVNKILPATKRIRFANGLTLILVEWHSLPMVHIKIMFKTGTIDVPPEKAGLAEAAVYLPSQGTDSKNAMEIAREIDFIGAKFNSKSREDASHISLTILKKHLHKGLALLNDVLLHPQFLTEELERWKKRTLSSLAQEKADPSITVSKKFKKFIFQSCPYGNYPIETTVHAISRTNVSDFYHSYYTPNNATIVIVGDVIPDEIVDEVNTLFSKWKPSELPPESVVEVSPPDHFTTQLINKDDLNQAQIRYGYITTNRNTPEFFPILLLNYILGGGGFSSRLMAEIRSNKGYTYGISSAFLLYKYSGIFVISTFTKNEIVFSMINEIRNQLHILKNNNVTEEELFAAKSYFKGSFAQKFERPETISDQLLYVELYQLPEDYFDTFKSNIEKVTIQDIKNAIEHFIHPDRAGIVILGKSNTYMNDMNTLGTVELKNYNDL</sequence>
<dbReference type="AlphaFoldDB" id="A0A1F5VMN9"/>
<gene>
    <name evidence="3" type="ORF">A2Y62_06825</name>
</gene>
<feature type="domain" description="Peptidase M16 C-terminal" evidence="2">
    <location>
        <begin position="176"/>
        <end position="352"/>
    </location>
</feature>
<dbReference type="EMBL" id="MFGW01000136">
    <property type="protein sequence ID" value="OGF64538.1"/>
    <property type="molecule type" value="Genomic_DNA"/>
</dbReference>
<protein>
    <recommendedName>
        <fullName evidence="5">Peptidase M16 C-terminal domain-containing protein</fullName>
    </recommendedName>
</protein>
<evidence type="ECO:0000313" key="4">
    <source>
        <dbReference type="Proteomes" id="UP000178943"/>
    </source>
</evidence>
<dbReference type="Pfam" id="PF05193">
    <property type="entry name" value="Peptidase_M16_C"/>
    <property type="match status" value="1"/>
</dbReference>
<dbReference type="GO" id="GO:0046872">
    <property type="term" value="F:metal ion binding"/>
    <property type="evidence" value="ECO:0007669"/>
    <property type="project" value="InterPro"/>
</dbReference>
<comment type="caution">
    <text evidence="3">The sequence shown here is derived from an EMBL/GenBank/DDBJ whole genome shotgun (WGS) entry which is preliminary data.</text>
</comment>
<organism evidence="3 4">
    <name type="scientific">Candidatus Fischerbacteria bacterium RBG_13_37_8</name>
    <dbReference type="NCBI Taxonomy" id="1817863"/>
    <lineage>
        <taxon>Bacteria</taxon>
        <taxon>Candidatus Fischeribacteriota</taxon>
    </lineage>
</organism>
<dbReference type="STRING" id="1817863.A2Y62_06825"/>
<dbReference type="Pfam" id="PF00675">
    <property type="entry name" value="Peptidase_M16"/>
    <property type="match status" value="1"/>
</dbReference>
<dbReference type="InterPro" id="IPR050361">
    <property type="entry name" value="MPP/UQCRC_Complex"/>
</dbReference>
<dbReference type="InterPro" id="IPR007863">
    <property type="entry name" value="Peptidase_M16_C"/>
</dbReference>
<proteinExistence type="predicted"/>
<evidence type="ECO:0000313" key="3">
    <source>
        <dbReference type="EMBL" id="OGF64538.1"/>
    </source>
</evidence>
<name>A0A1F5VMN9_9BACT</name>
<dbReference type="Gene3D" id="3.30.830.10">
    <property type="entry name" value="Metalloenzyme, LuxS/M16 peptidase-like"/>
    <property type="match status" value="2"/>
</dbReference>
<dbReference type="InterPro" id="IPR011249">
    <property type="entry name" value="Metalloenz_LuxS/M16"/>
</dbReference>